<gene>
    <name evidence="5" type="primary">lutR_1</name>
    <name evidence="5" type="ORF">CLMAG_29240</name>
</gene>
<dbReference type="SUPFAM" id="SSF46785">
    <property type="entry name" value="Winged helix' DNA-binding domain"/>
    <property type="match status" value="1"/>
</dbReference>
<dbReference type="InterPro" id="IPR008920">
    <property type="entry name" value="TF_FadR/GntR_C"/>
</dbReference>
<organism evidence="5 6">
    <name type="scientific">Clostridium magnum DSM 2767</name>
    <dbReference type="NCBI Taxonomy" id="1121326"/>
    <lineage>
        <taxon>Bacteria</taxon>
        <taxon>Bacillati</taxon>
        <taxon>Bacillota</taxon>
        <taxon>Clostridia</taxon>
        <taxon>Eubacteriales</taxon>
        <taxon>Clostridiaceae</taxon>
        <taxon>Clostridium</taxon>
    </lineage>
</organism>
<dbReference type="STRING" id="1121326.CLMAG_29240"/>
<evidence type="ECO:0000256" key="1">
    <source>
        <dbReference type="ARBA" id="ARBA00023015"/>
    </source>
</evidence>
<dbReference type="CDD" id="cd07377">
    <property type="entry name" value="WHTH_GntR"/>
    <property type="match status" value="1"/>
</dbReference>
<dbReference type="EMBL" id="LWAE01000003">
    <property type="protein sequence ID" value="KZL91166.1"/>
    <property type="molecule type" value="Genomic_DNA"/>
</dbReference>
<sequence length="230" mass="26479">MFSPIKNTKVYEQVIDQIKDMISNGTLKKGDKLPSERELVEHLQVSRTSIREALRALQIIGLIECKQGEGNYIKENPENSLFEPLSIMFMLQEGSPEEIIEVRKIIEVETAAMAAQKITKEELENLDILIKALRSTTDENDNVKIDKKFHYEIARASKNFIIVNILNAISSLIDSFIEDARKKILTAEQNKELLLKQHEDIYEALKIRNSKKAAEAMRKHLDFANEYMMK</sequence>
<dbReference type="RefSeq" id="WP_066623447.1">
    <property type="nucleotide sequence ID" value="NZ_FQXL01000016.1"/>
</dbReference>
<reference evidence="5 6" key="1">
    <citation type="submission" date="2016-04" db="EMBL/GenBank/DDBJ databases">
        <title>Genome sequence of Clostridium magnum DSM 2767.</title>
        <authorList>
            <person name="Poehlein A."/>
            <person name="Uhlig R."/>
            <person name="Fischer R."/>
            <person name="Bahl H."/>
            <person name="Daniel R."/>
        </authorList>
    </citation>
    <scope>NUCLEOTIDE SEQUENCE [LARGE SCALE GENOMIC DNA]</scope>
    <source>
        <strain evidence="5 6">DSM 2767</strain>
    </source>
</reference>
<dbReference type="InterPro" id="IPR000524">
    <property type="entry name" value="Tscrpt_reg_HTH_GntR"/>
</dbReference>
<dbReference type="Pfam" id="PF00392">
    <property type="entry name" value="GntR"/>
    <property type="match status" value="1"/>
</dbReference>
<dbReference type="Proteomes" id="UP000076603">
    <property type="component" value="Unassembled WGS sequence"/>
</dbReference>
<dbReference type="InterPro" id="IPR011711">
    <property type="entry name" value="GntR_C"/>
</dbReference>
<dbReference type="SMART" id="SM00895">
    <property type="entry name" value="FCD"/>
    <property type="match status" value="1"/>
</dbReference>
<dbReference type="Gene3D" id="1.20.120.530">
    <property type="entry name" value="GntR ligand-binding domain-like"/>
    <property type="match status" value="1"/>
</dbReference>
<dbReference type="AlphaFoldDB" id="A0A161XA77"/>
<evidence type="ECO:0000259" key="4">
    <source>
        <dbReference type="PROSITE" id="PS50949"/>
    </source>
</evidence>
<dbReference type="InterPro" id="IPR036390">
    <property type="entry name" value="WH_DNA-bd_sf"/>
</dbReference>
<dbReference type="Gene3D" id="1.10.10.10">
    <property type="entry name" value="Winged helix-like DNA-binding domain superfamily/Winged helix DNA-binding domain"/>
    <property type="match status" value="1"/>
</dbReference>
<evidence type="ECO:0000313" key="5">
    <source>
        <dbReference type="EMBL" id="KZL91166.1"/>
    </source>
</evidence>
<dbReference type="Pfam" id="PF07729">
    <property type="entry name" value="FCD"/>
    <property type="match status" value="1"/>
</dbReference>
<name>A0A161XA77_9CLOT</name>
<keyword evidence="1" id="KW-0805">Transcription regulation</keyword>
<dbReference type="GO" id="GO:0003700">
    <property type="term" value="F:DNA-binding transcription factor activity"/>
    <property type="evidence" value="ECO:0007669"/>
    <property type="project" value="InterPro"/>
</dbReference>
<keyword evidence="3" id="KW-0804">Transcription</keyword>
<evidence type="ECO:0000313" key="6">
    <source>
        <dbReference type="Proteomes" id="UP000076603"/>
    </source>
</evidence>
<dbReference type="PRINTS" id="PR00035">
    <property type="entry name" value="HTHGNTR"/>
</dbReference>
<comment type="caution">
    <text evidence="5">The sequence shown here is derived from an EMBL/GenBank/DDBJ whole genome shotgun (WGS) entry which is preliminary data.</text>
</comment>
<dbReference type="OrthoDB" id="9799482at2"/>
<accession>A0A161XA77</accession>
<protein>
    <submittedName>
        <fullName evidence="5">HTH-type transcriptional regulator LutR</fullName>
    </submittedName>
</protein>
<dbReference type="PROSITE" id="PS50949">
    <property type="entry name" value="HTH_GNTR"/>
    <property type="match status" value="1"/>
</dbReference>
<proteinExistence type="predicted"/>
<dbReference type="PANTHER" id="PTHR43537:SF43">
    <property type="entry name" value="GNTR-FAMILY TRANSCRIPTIONAL REGULATOR"/>
    <property type="match status" value="1"/>
</dbReference>
<dbReference type="SMART" id="SM00345">
    <property type="entry name" value="HTH_GNTR"/>
    <property type="match status" value="1"/>
</dbReference>
<evidence type="ECO:0000256" key="3">
    <source>
        <dbReference type="ARBA" id="ARBA00023163"/>
    </source>
</evidence>
<evidence type="ECO:0000256" key="2">
    <source>
        <dbReference type="ARBA" id="ARBA00023125"/>
    </source>
</evidence>
<dbReference type="PATRIC" id="fig|1121326.3.peg.2944"/>
<dbReference type="GO" id="GO:0003677">
    <property type="term" value="F:DNA binding"/>
    <property type="evidence" value="ECO:0007669"/>
    <property type="project" value="UniProtKB-KW"/>
</dbReference>
<dbReference type="SUPFAM" id="SSF48008">
    <property type="entry name" value="GntR ligand-binding domain-like"/>
    <property type="match status" value="1"/>
</dbReference>
<keyword evidence="6" id="KW-1185">Reference proteome</keyword>
<dbReference type="PANTHER" id="PTHR43537">
    <property type="entry name" value="TRANSCRIPTIONAL REGULATOR, GNTR FAMILY"/>
    <property type="match status" value="1"/>
</dbReference>
<dbReference type="InterPro" id="IPR036388">
    <property type="entry name" value="WH-like_DNA-bd_sf"/>
</dbReference>
<keyword evidence="2" id="KW-0238">DNA-binding</keyword>
<feature type="domain" description="HTH gntR-type" evidence="4">
    <location>
        <begin position="8"/>
        <end position="76"/>
    </location>
</feature>